<accession>A0A8H6S0I8</accession>
<feature type="transmembrane region" description="Helical" evidence="7">
    <location>
        <begin position="189"/>
        <end position="211"/>
    </location>
</feature>
<dbReference type="InterPro" id="IPR049326">
    <property type="entry name" value="Rhodopsin_dom_fungi"/>
</dbReference>
<dbReference type="PANTHER" id="PTHR33048">
    <property type="entry name" value="PTH11-LIKE INTEGRAL MEMBRANE PROTEIN (AFU_ORTHOLOGUE AFUA_5G11245)"/>
    <property type="match status" value="1"/>
</dbReference>
<gene>
    <name evidence="9" type="ORF">HMN09_01354200</name>
</gene>
<dbReference type="GO" id="GO:0016020">
    <property type="term" value="C:membrane"/>
    <property type="evidence" value="ECO:0007669"/>
    <property type="project" value="UniProtKB-SubCell"/>
</dbReference>
<sequence>MLDVTNPLIQLKLTSAICSFFAFGTAGYRLYIRRDRLWADDLCVLFATLSLVVQVVAVFLHVPIPNNLSQTARVAAYYLMATTFYAVIWGSRLSILLSIVRIDPSPERRQRFYFIAAAFILALLMLLAQLLWVCEPEPSWKLAANPQCKLSLQVAVFQLVSDVLADAILLIAPLPLFRHLSDKALRRKLTIIFSTCIVTTIVSLVHAVLILKNGGTKVVIAALVEDTLSLIVANVPVVITSAFQITGELNHTSRGSSLRFTTLPWHFRTQNTTTITESDDYALDTVDLRSRSGRSSRSRHSKSYKDKAPDVEIAVQLDPEDARSPTRLLQPQVRSIAFVEEQEHRDGKTDSIP</sequence>
<evidence type="ECO:0000256" key="4">
    <source>
        <dbReference type="ARBA" id="ARBA00023136"/>
    </source>
</evidence>
<name>A0A8H6S0I8_MYCCL</name>
<keyword evidence="3 7" id="KW-1133">Transmembrane helix</keyword>
<keyword evidence="4 7" id="KW-0472">Membrane</keyword>
<evidence type="ECO:0000256" key="6">
    <source>
        <dbReference type="SAM" id="MobiDB-lite"/>
    </source>
</evidence>
<dbReference type="PANTHER" id="PTHR33048:SF47">
    <property type="entry name" value="INTEGRAL MEMBRANE PROTEIN-RELATED"/>
    <property type="match status" value="1"/>
</dbReference>
<comment type="subcellular location">
    <subcellularLocation>
        <location evidence="1">Membrane</location>
        <topology evidence="1">Multi-pass membrane protein</topology>
    </subcellularLocation>
</comment>
<keyword evidence="10" id="KW-1185">Reference proteome</keyword>
<protein>
    <recommendedName>
        <fullName evidence="8">Rhodopsin domain-containing protein</fullName>
    </recommendedName>
</protein>
<evidence type="ECO:0000313" key="9">
    <source>
        <dbReference type="EMBL" id="KAF7289060.1"/>
    </source>
</evidence>
<evidence type="ECO:0000313" key="10">
    <source>
        <dbReference type="Proteomes" id="UP000613580"/>
    </source>
</evidence>
<keyword evidence="2 7" id="KW-0812">Transmembrane</keyword>
<feature type="transmembrane region" description="Helical" evidence="7">
    <location>
        <begin position="43"/>
        <end position="64"/>
    </location>
</feature>
<organism evidence="9 10">
    <name type="scientific">Mycena chlorophos</name>
    <name type="common">Agaric fungus</name>
    <name type="synonym">Agaricus chlorophos</name>
    <dbReference type="NCBI Taxonomy" id="658473"/>
    <lineage>
        <taxon>Eukaryota</taxon>
        <taxon>Fungi</taxon>
        <taxon>Dikarya</taxon>
        <taxon>Basidiomycota</taxon>
        <taxon>Agaricomycotina</taxon>
        <taxon>Agaricomycetes</taxon>
        <taxon>Agaricomycetidae</taxon>
        <taxon>Agaricales</taxon>
        <taxon>Marasmiineae</taxon>
        <taxon>Mycenaceae</taxon>
        <taxon>Mycena</taxon>
    </lineage>
</organism>
<dbReference type="AlphaFoldDB" id="A0A8H6S0I8"/>
<feature type="transmembrane region" description="Helical" evidence="7">
    <location>
        <begin position="76"/>
        <end position="100"/>
    </location>
</feature>
<reference evidence="9" key="1">
    <citation type="submission" date="2020-05" db="EMBL/GenBank/DDBJ databases">
        <title>Mycena genomes resolve the evolution of fungal bioluminescence.</title>
        <authorList>
            <person name="Tsai I.J."/>
        </authorList>
    </citation>
    <scope>NUCLEOTIDE SEQUENCE</scope>
    <source>
        <strain evidence="9">110903Hualien_Pintung</strain>
    </source>
</reference>
<evidence type="ECO:0000256" key="1">
    <source>
        <dbReference type="ARBA" id="ARBA00004141"/>
    </source>
</evidence>
<evidence type="ECO:0000256" key="7">
    <source>
        <dbReference type="SAM" id="Phobius"/>
    </source>
</evidence>
<dbReference type="Pfam" id="PF20684">
    <property type="entry name" value="Fung_rhodopsin"/>
    <property type="match status" value="1"/>
</dbReference>
<dbReference type="OrthoDB" id="444631at2759"/>
<feature type="compositionally biased region" description="Basic residues" evidence="6">
    <location>
        <begin position="292"/>
        <end position="302"/>
    </location>
</feature>
<feature type="region of interest" description="Disordered" evidence="6">
    <location>
        <begin position="292"/>
        <end position="326"/>
    </location>
</feature>
<evidence type="ECO:0000256" key="3">
    <source>
        <dbReference type="ARBA" id="ARBA00022989"/>
    </source>
</evidence>
<comment type="caution">
    <text evidence="9">The sequence shown here is derived from an EMBL/GenBank/DDBJ whole genome shotgun (WGS) entry which is preliminary data.</text>
</comment>
<dbReference type="EMBL" id="JACAZE010000030">
    <property type="protein sequence ID" value="KAF7289060.1"/>
    <property type="molecule type" value="Genomic_DNA"/>
</dbReference>
<evidence type="ECO:0000256" key="5">
    <source>
        <dbReference type="ARBA" id="ARBA00038359"/>
    </source>
</evidence>
<feature type="transmembrane region" description="Helical" evidence="7">
    <location>
        <begin position="12"/>
        <end position="31"/>
    </location>
</feature>
<feature type="transmembrane region" description="Helical" evidence="7">
    <location>
        <begin position="112"/>
        <end position="132"/>
    </location>
</feature>
<evidence type="ECO:0000256" key="2">
    <source>
        <dbReference type="ARBA" id="ARBA00022692"/>
    </source>
</evidence>
<dbReference type="InterPro" id="IPR052337">
    <property type="entry name" value="SAT4-like"/>
</dbReference>
<feature type="transmembrane region" description="Helical" evidence="7">
    <location>
        <begin position="152"/>
        <end position="177"/>
    </location>
</feature>
<proteinExistence type="inferred from homology"/>
<dbReference type="Proteomes" id="UP000613580">
    <property type="component" value="Unassembled WGS sequence"/>
</dbReference>
<feature type="domain" description="Rhodopsin" evidence="8">
    <location>
        <begin position="29"/>
        <end position="237"/>
    </location>
</feature>
<comment type="similarity">
    <text evidence="5">Belongs to the SAT4 family.</text>
</comment>
<evidence type="ECO:0000259" key="8">
    <source>
        <dbReference type="Pfam" id="PF20684"/>
    </source>
</evidence>